<dbReference type="Proteomes" id="UP000789759">
    <property type="component" value="Unassembled WGS sequence"/>
</dbReference>
<name>A0A9N9DEC7_9GLOM</name>
<evidence type="ECO:0000313" key="1">
    <source>
        <dbReference type="EMBL" id="CAG8632334.1"/>
    </source>
</evidence>
<dbReference type="InterPro" id="IPR036397">
    <property type="entry name" value="RNaseH_sf"/>
</dbReference>
<dbReference type="GO" id="GO:0003676">
    <property type="term" value="F:nucleic acid binding"/>
    <property type="evidence" value="ECO:0007669"/>
    <property type="project" value="InterPro"/>
</dbReference>
<comment type="caution">
    <text evidence="1">The sequence shown here is derived from an EMBL/GenBank/DDBJ whole genome shotgun (WGS) entry which is preliminary data.</text>
</comment>
<accession>A0A9N9DEC7</accession>
<protein>
    <submittedName>
        <fullName evidence="1">15112_t:CDS:1</fullName>
    </submittedName>
</protein>
<proteinExistence type="predicted"/>
<reference evidence="1" key="1">
    <citation type="submission" date="2021-06" db="EMBL/GenBank/DDBJ databases">
        <authorList>
            <person name="Kallberg Y."/>
            <person name="Tangrot J."/>
            <person name="Rosling A."/>
        </authorList>
    </citation>
    <scope>NUCLEOTIDE SEQUENCE</scope>
    <source>
        <strain evidence="1">FL966</strain>
    </source>
</reference>
<dbReference type="EMBL" id="CAJVQA010006015">
    <property type="protein sequence ID" value="CAG8632334.1"/>
    <property type="molecule type" value="Genomic_DNA"/>
</dbReference>
<keyword evidence="2" id="KW-1185">Reference proteome</keyword>
<sequence>MNDETYVKLLRRHAISVVERHLYNFSNNLTSIQDLEEKVKAAWYSIPPLYYRKIVNSMLCRVKAYDDVD</sequence>
<feature type="non-terminal residue" evidence="1">
    <location>
        <position position="69"/>
    </location>
</feature>
<dbReference type="Gene3D" id="3.30.420.10">
    <property type="entry name" value="Ribonuclease H-like superfamily/Ribonuclease H"/>
    <property type="match status" value="1"/>
</dbReference>
<evidence type="ECO:0000313" key="2">
    <source>
        <dbReference type="Proteomes" id="UP000789759"/>
    </source>
</evidence>
<dbReference type="AlphaFoldDB" id="A0A9N9DEC7"/>
<gene>
    <name evidence="1" type="ORF">CPELLU_LOCUS8447</name>
</gene>
<organism evidence="1 2">
    <name type="scientific">Cetraspora pellucida</name>
    <dbReference type="NCBI Taxonomy" id="1433469"/>
    <lineage>
        <taxon>Eukaryota</taxon>
        <taxon>Fungi</taxon>
        <taxon>Fungi incertae sedis</taxon>
        <taxon>Mucoromycota</taxon>
        <taxon>Glomeromycotina</taxon>
        <taxon>Glomeromycetes</taxon>
        <taxon>Diversisporales</taxon>
        <taxon>Gigasporaceae</taxon>
        <taxon>Cetraspora</taxon>
    </lineage>
</organism>